<proteinExistence type="predicted"/>
<keyword evidence="1" id="KW-1277">Toxin-antitoxin system</keyword>
<organism evidence="2 3">
    <name type="scientific">Algoriphagus ratkowskyi</name>
    <dbReference type="NCBI Taxonomy" id="57028"/>
    <lineage>
        <taxon>Bacteria</taxon>
        <taxon>Pseudomonadati</taxon>
        <taxon>Bacteroidota</taxon>
        <taxon>Cytophagia</taxon>
        <taxon>Cytophagales</taxon>
        <taxon>Cyclobacteriaceae</taxon>
        <taxon>Algoriphagus</taxon>
    </lineage>
</organism>
<evidence type="ECO:0000256" key="1">
    <source>
        <dbReference type="ARBA" id="ARBA00022649"/>
    </source>
</evidence>
<dbReference type="InterPro" id="IPR035093">
    <property type="entry name" value="RelE/ParE_toxin_dom_sf"/>
</dbReference>
<evidence type="ECO:0000313" key="3">
    <source>
        <dbReference type="Proteomes" id="UP000321927"/>
    </source>
</evidence>
<protein>
    <submittedName>
        <fullName evidence="2">Type II toxin-antitoxin system RelE/ParE family toxin</fullName>
    </submittedName>
</protein>
<dbReference type="InterPro" id="IPR007712">
    <property type="entry name" value="RelE/ParE_toxin"/>
</dbReference>
<dbReference type="Pfam" id="PF05016">
    <property type="entry name" value="ParE_toxin"/>
    <property type="match status" value="1"/>
</dbReference>
<dbReference type="Proteomes" id="UP000321927">
    <property type="component" value="Unassembled WGS sequence"/>
</dbReference>
<dbReference type="Gene3D" id="3.30.2310.20">
    <property type="entry name" value="RelE-like"/>
    <property type="match status" value="1"/>
</dbReference>
<reference evidence="2 3" key="1">
    <citation type="submission" date="2019-08" db="EMBL/GenBank/DDBJ databases">
        <title>Genome of Algoriphagus ratkowskyi IC026.</title>
        <authorList>
            <person name="Bowman J.P."/>
        </authorList>
    </citation>
    <scope>NUCLEOTIDE SEQUENCE [LARGE SCALE GENOMIC DNA]</scope>
    <source>
        <strain evidence="2 3">IC026</strain>
    </source>
</reference>
<dbReference type="RefSeq" id="WP_086501094.1">
    <property type="nucleotide sequence ID" value="NZ_MSSV01000007.1"/>
</dbReference>
<name>A0ABY3HMP5_9BACT</name>
<accession>A0ABY3HMP5</accession>
<keyword evidence="3" id="KW-1185">Reference proteome</keyword>
<gene>
    <name evidence="2" type="ORF">ESW18_12105</name>
</gene>
<sequence>MPLSPKFANKVTDQIFSKERLLASFPTVGRVVPELNNESVREIIYKQFRIIYVVLDNELIHIISFYSSSKPLSNISLFG</sequence>
<evidence type="ECO:0000313" key="2">
    <source>
        <dbReference type="EMBL" id="TXD77531.1"/>
    </source>
</evidence>
<comment type="caution">
    <text evidence="2">The sequence shown here is derived from an EMBL/GenBank/DDBJ whole genome shotgun (WGS) entry which is preliminary data.</text>
</comment>
<dbReference type="EMBL" id="VORV01000007">
    <property type="protein sequence ID" value="TXD77531.1"/>
    <property type="molecule type" value="Genomic_DNA"/>
</dbReference>